<dbReference type="EMBL" id="CABL01000014">
    <property type="protein sequence ID" value="CBH75667.1"/>
    <property type="molecule type" value="Genomic_DNA"/>
</dbReference>
<keyword evidence="3 6" id="KW-0808">Transferase</keyword>
<protein>
    <submittedName>
        <fullName evidence="6">S-adenosyl-dependent methyltransferase active on membrane-located substrates</fullName>
    </submittedName>
</protein>
<dbReference type="GO" id="GO:0005737">
    <property type="term" value="C:cytoplasm"/>
    <property type="evidence" value="ECO:0007669"/>
    <property type="project" value="TreeGrafter"/>
</dbReference>
<proteinExistence type="inferred from homology"/>
<evidence type="ECO:0000256" key="1">
    <source>
        <dbReference type="ARBA" id="ARBA00010396"/>
    </source>
</evidence>
<keyword evidence="4" id="KW-0949">S-adenosyl-L-methionine</keyword>
<dbReference type="PIRSF" id="PIRSF004486">
    <property type="entry name" value="MraW"/>
    <property type="match status" value="1"/>
</dbReference>
<comment type="similarity">
    <text evidence="1">Belongs to the methyltransferase superfamily. RsmH family.</text>
</comment>
<dbReference type="HAMAP" id="MF_01007">
    <property type="entry name" value="16SrRNA_methyltr_H"/>
    <property type="match status" value="1"/>
</dbReference>
<dbReference type="SUPFAM" id="SSF53335">
    <property type="entry name" value="S-adenosyl-L-methionine-dependent methyltransferases"/>
    <property type="match status" value="1"/>
</dbReference>
<reference evidence="6" key="1">
    <citation type="submission" date="2009-10" db="EMBL/GenBank/DDBJ databases">
        <title>Diversity of trophic interactions inside an arsenic-rich microbial ecosystem.</title>
        <authorList>
            <person name="Bertin P.N."/>
            <person name="Heinrich-Salmeron A."/>
            <person name="Pelletier E."/>
            <person name="Goulhen-Chollet F."/>
            <person name="Arsene-Ploetze F."/>
            <person name="Gallien S."/>
            <person name="Calteau A."/>
            <person name="Vallenet D."/>
            <person name="Casiot C."/>
            <person name="Chane-Woon-Ming B."/>
            <person name="Giloteaux L."/>
            <person name="Barakat M."/>
            <person name="Bonnefoy V."/>
            <person name="Bruneel O."/>
            <person name="Chandler M."/>
            <person name="Cleiss J."/>
            <person name="Duran R."/>
            <person name="Elbaz-Poulichet F."/>
            <person name="Fonknechten N."/>
            <person name="Lauga B."/>
            <person name="Mornico D."/>
            <person name="Ortet P."/>
            <person name="Schaeffer C."/>
            <person name="Siguier P."/>
            <person name="Alexander Thil Smith A."/>
            <person name="Van Dorsselaer A."/>
            <person name="Weissenbach J."/>
            <person name="Medigue C."/>
            <person name="Le Paslier D."/>
        </authorList>
    </citation>
    <scope>NUCLEOTIDE SEQUENCE</scope>
</reference>
<dbReference type="GO" id="GO:0070475">
    <property type="term" value="P:rRNA base methylation"/>
    <property type="evidence" value="ECO:0007669"/>
    <property type="project" value="TreeGrafter"/>
</dbReference>
<dbReference type="AlphaFoldDB" id="E6PGS9"/>
<dbReference type="SUPFAM" id="SSF81799">
    <property type="entry name" value="Putative methyltransferase TM0872, insert domain"/>
    <property type="match status" value="1"/>
</dbReference>
<dbReference type="GO" id="GO:0071424">
    <property type="term" value="F:rRNA (cytosine-N4-)-methyltransferase activity"/>
    <property type="evidence" value="ECO:0007669"/>
    <property type="project" value="TreeGrafter"/>
</dbReference>
<gene>
    <name evidence="6" type="primary">mraW</name>
    <name evidence="6" type="ORF">CARN1_2530</name>
</gene>
<dbReference type="PANTHER" id="PTHR11265">
    <property type="entry name" value="S-ADENOSYL-METHYLTRANSFERASE MRAW"/>
    <property type="match status" value="1"/>
</dbReference>
<dbReference type="PANTHER" id="PTHR11265:SF0">
    <property type="entry name" value="12S RRNA N4-METHYLCYTIDINE METHYLTRANSFERASE"/>
    <property type="match status" value="1"/>
</dbReference>
<evidence type="ECO:0000256" key="5">
    <source>
        <dbReference type="SAM" id="MobiDB-lite"/>
    </source>
</evidence>
<dbReference type="Pfam" id="PF01795">
    <property type="entry name" value="Methyltransf_5"/>
    <property type="match status" value="1"/>
</dbReference>
<dbReference type="Gene3D" id="3.40.50.150">
    <property type="entry name" value="Vaccinia Virus protein VP39"/>
    <property type="match status" value="1"/>
</dbReference>
<name>E6PGS9_9ZZZZ</name>
<feature type="region of interest" description="Disordered" evidence="5">
    <location>
        <begin position="265"/>
        <end position="289"/>
    </location>
</feature>
<dbReference type="InterPro" id="IPR023397">
    <property type="entry name" value="SAM-dep_MeTrfase_MraW_recog"/>
</dbReference>
<dbReference type="InterPro" id="IPR002903">
    <property type="entry name" value="RsmH"/>
</dbReference>
<sequence length="289" mass="31591">MHVSVLLAESLHYLNIQPNGTYVDATFGAGGHSAAILAALDSGTLIAFDADPSARARAEAMHDSRLQFVQANFRELDAQLDALGVTEIDGILFDLGVSSMQLDERERGFSFSQSAPLDMRMNPYSGRSAYDVLAHAEESELADIFYQYGEIRESRRLARAIVARREAGKLPTTTTDFAAFISGLMQRTGRRERTHPATRAFQALRIAVNDELGALHEGLAAAIARMRAGGRIVAISFHSLEDRIVKQTLRGDERLHVLTKKPVIAGEAESAENPRSRSAKLRAAEKKAS</sequence>
<evidence type="ECO:0000256" key="4">
    <source>
        <dbReference type="ARBA" id="ARBA00022691"/>
    </source>
</evidence>
<dbReference type="Gene3D" id="1.10.150.170">
    <property type="entry name" value="Putative methyltransferase TM0872, insert domain"/>
    <property type="match status" value="1"/>
</dbReference>
<evidence type="ECO:0000256" key="3">
    <source>
        <dbReference type="ARBA" id="ARBA00022679"/>
    </source>
</evidence>
<evidence type="ECO:0000256" key="2">
    <source>
        <dbReference type="ARBA" id="ARBA00022603"/>
    </source>
</evidence>
<evidence type="ECO:0000313" key="6">
    <source>
        <dbReference type="EMBL" id="CBH75667.1"/>
    </source>
</evidence>
<dbReference type="NCBIfam" id="TIGR00006">
    <property type="entry name" value="16S rRNA (cytosine(1402)-N(4))-methyltransferase RsmH"/>
    <property type="match status" value="1"/>
</dbReference>
<organism evidence="6">
    <name type="scientific">mine drainage metagenome</name>
    <dbReference type="NCBI Taxonomy" id="410659"/>
    <lineage>
        <taxon>unclassified sequences</taxon>
        <taxon>metagenomes</taxon>
        <taxon>ecological metagenomes</taxon>
    </lineage>
</organism>
<accession>E6PGS9</accession>
<comment type="caution">
    <text evidence="6">The sequence shown here is derived from an EMBL/GenBank/DDBJ whole genome shotgun (WGS) entry which is preliminary data.</text>
</comment>
<dbReference type="InterPro" id="IPR029063">
    <property type="entry name" value="SAM-dependent_MTases_sf"/>
</dbReference>
<keyword evidence="2 6" id="KW-0489">Methyltransferase</keyword>